<evidence type="ECO:0000313" key="1">
    <source>
        <dbReference type="EMBL" id="GFM35995.1"/>
    </source>
</evidence>
<protein>
    <submittedName>
        <fullName evidence="1">Uncharacterized protein</fullName>
    </submittedName>
</protein>
<keyword evidence="2" id="KW-1185">Reference proteome</keyword>
<evidence type="ECO:0000313" key="2">
    <source>
        <dbReference type="Proteomes" id="UP000503820"/>
    </source>
</evidence>
<gene>
    <name evidence="1" type="ORF">DSM19430T_06790</name>
</gene>
<comment type="caution">
    <text evidence="1">The sequence shown here is derived from an EMBL/GenBank/DDBJ whole genome shotgun (WGS) entry which is preliminary data.</text>
</comment>
<proteinExistence type="predicted"/>
<organism evidence="1 2">
    <name type="scientific">Desulfovibrio psychrotolerans</name>
    <dbReference type="NCBI Taxonomy" id="415242"/>
    <lineage>
        <taxon>Bacteria</taxon>
        <taxon>Pseudomonadati</taxon>
        <taxon>Thermodesulfobacteriota</taxon>
        <taxon>Desulfovibrionia</taxon>
        <taxon>Desulfovibrionales</taxon>
        <taxon>Desulfovibrionaceae</taxon>
        <taxon>Desulfovibrio</taxon>
    </lineage>
</organism>
<name>A0A7J0BS65_9BACT</name>
<dbReference type="Proteomes" id="UP000503820">
    <property type="component" value="Unassembled WGS sequence"/>
</dbReference>
<sequence length="74" mass="8360">MEAGFYHAAGLLPIRDGWAGEFWDFLNEAGACDEEEHTRPAIFHNPDGTEEYACVCRVRRVVDSFLGFVSGLFY</sequence>
<accession>A0A7J0BS65</accession>
<dbReference type="EMBL" id="BLVP01000002">
    <property type="protein sequence ID" value="GFM35995.1"/>
    <property type="molecule type" value="Genomic_DNA"/>
</dbReference>
<reference evidence="1 2" key="1">
    <citation type="submission" date="2020-05" db="EMBL/GenBank/DDBJ databases">
        <title>Draft genome sequence of Desulfovibrio psychrotolerans JS1T.</title>
        <authorList>
            <person name="Ueno A."/>
            <person name="Tamazawa S."/>
            <person name="Tamamura S."/>
            <person name="Murakami T."/>
            <person name="Kiyama T."/>
            <person name="Inomata H."/>
            <person name="Amano Y."/>
            <person name="Miyakawa K."/>
            <person name="Tamaki H."/>
            <person name="Naganuma T."/>
            <person name="Kaneko K."/>
        </authorList>
    </citation>
    <scope>NUCLEOTIDE SEQUENCE [LARGE SCALE GENOMIC DNA]</scope>
    <source>
        <strain evidence="1 2">JS1</strain>
    </source>
</reference>
<dbReference type="AlphaFoldDB" id="A0A7J0BS65"/>